<dbReference type="AlphaFoldDB" id="A0A955RJZ1"/>
<evidence type="ECO:0000313" key="2">
    <source>
        <dbReference type="Proteomes" id="UP000783287"/>
    </source>
</evidence>
<accession>A0A955RJZ1</accession>
<reference evidence="1" key="1">
    <citation type="submission" date="2020-04" db="EMBL/GenBank/DDBJ databases">
        <authorList>
            <person name="Zhang T."/>
        </authorList>
    </citation>
    <scope>NUCLEOTIDE SEQUENCE</scope>
    <source>
        <strain evidence="1">HKST-UBA14</strain>
    </source>
</reference>
<name>A0A955RJZ1_9BACT</name>
<sequence>MPGTLEEALATIDDVLYLLPHHFVDFSKQALELPYPMGHDLLTFMRFAISDMVAPHDYQLGPDRPLNMDYPYTEIDGIEQIKGVRHSYRDDISKNRGIGNRVIGRFVNRLAQNDSLVVGINNRYDPLCITQNLGGIGSHCHLQWMLSQQDLSVPAQNSAHRDSGRMLGVVKWFAFASQVYNKDMVLELGFLANIHSGQLQLFVEQAEVYGQSYSIPELHIPTQLLLNLDRELVYDYLRVLFNPMGIGNIIDELEIKDRSTKRVAKQIENEVTLNNWQNYLAT</sequence>
<reference evidence="1" key="2">
    <citation type="journal article" date="2021" name="Microbiome">
        <title>Successional dynamics and alternative stable states in a saline activated sludge microbial community over 9 years.</title>
        <authorList>
            <person name="Wang Y."/>
            <person name="Ye J."/>
            <person name="Ju F."/>
            <person name="Liu L."/>
            <person name="Boyd J.A."/>
            <person name="Deng Y."/>
            <person name="Parks D.H."/>
            <person name="Jiang X."/>
            <person name="Yin X."/>
            <person name="Woodcroft B.J."/>
            <person name="Tyson G.W."/>
            <person name="Hugenholtz P."/>
            <person name="Polz M.F."/>
            <person name="Zhang T."/>
        </authorList>
    </citation>
    <scope>NUCLEOTIDE SEQUENCE</scope>
    <source>
        <strain evidence="1">HKST-UBA14</strain>
    </source>
</reference>
<dbReference type="EMBL" id="JAGQLK010000177">
    <property type="protein sequence ID" value="MCA9383925.1"/>
    <property type="molecule type" value="Genomic_DNA"/>
</dbReference>
<comment type="caution">
    <text evidence="1">The sequence shown here is derived from an EMBL/GenBank/DDBJ whole genome shotgun (WGS) entry which is preliminary data.</text>
</comment>
<evidence type="ECO:0000313" key="1">
    <source>
        <dbReference type="EMBL" id="MCA9383925.1"/>
    </source>
</evidence>
<proteinExistence type="predicted"/>
<protein>
    <submittedName>
        <fullName evidence="1">Uncharacterized protein</fullName>
    </submittedName>
</protein>
<dbReference type="Proteomes" id="UP000783287">
    <property type="component" value="Unassembled WGS sequence"/>
</dbReference>
<organism evidence="1 2">
    <name type="scientific">Candidatus Dojkabacteria bacterium</name>
    <dbReference type="NCBI Taxonomy" id="2099670"/>
    <lineage>
        <taxon>Bacteria</taxon>
        <taxon>Candidatus Dojkabacteria</taxon>
    </lineage>
</organism>
<gene>
    <name evidence="1" type="ORF">KC909_06205</name>
</gene>